<proteinExistence type="predicted"/>
<sequence>MAADLAAWPTKIEISCRTRCGFFDRLTNAVHATPAASEWRAGVQLEGAVNIPSKLSRTVWDGLESLLSVPIEPNLRDD</sequence>
<dbReference type="EMBL" id="CP134186">
    <property type="protein sequence ID" value="WPA99498.1"/>
    <property type="molecule type" value="Genomic_DNA"/>
</dbReference>
<reference evidence="1 2" key="1">
    <citation type="submission" date="2023-09" db="EMBL/GenBank/DDBJ databases">
        <title>Complete-Gapless Cercospora beticola genome.</title>
        <authorList>
            <person name="Wyatt N.A."/>
            <person name="Spanner R.E."/>
            <person name="Bolton M.D."/>
        </authorList>
    </citation>
    <scope>NUCLEOTIDE SEQUENCE [LARGE SCALE GENOMIC DNA]</scope>
    <source>
        <strain evidence="1">Cb09-40</strain>
    </source>
</reference>
<evidence type="ECO:0000313" key="1">
    <source>
        <dbReference type="EMBL" id="WPA99498.1"/>
    </source>
</evidence>
<accession>A0ABZ0NIY0</accession>
<dbReference type="RefSeq" id="XP_065458597.1">
    <property type="nucleotide sequence ID" value="XM_065602525.1"/>
</dbReference>
<organism evidence="1 2">
    <name type="scientific">Cercospora beticola</name>
    <name type="common">Sugarbeet leaf spot fungus</name>
    <dbReference type="NCBI Taxonomy" id="122368"/>
    <lineage>
        <taxon>Eukaryota</taxon>
        <taxon>Fungi</taxon>
        <taxon>Dikarya</taxon>
        <taxon>Ascomycota</taxon>
        <taxon>Pezizomycotina</taxon>
        <taxon>Dothideomycetes</taxon>
        <taxon>Dothideomycetidae</taxon>
        <taxon>Mycosphaerellales</taxon>
        <taxon>Mycosphaerellaceae</taxon>
        <taxon>Cercospora</taxon>
    </lineage>
</organism>
<protein>
    <submittedName>
        <fullName evidence="1">Uncharacterized protein</fullName>
    </submittedName>
</protein>
<gene>
    <name evidence="1" type="ORF">RHO25_004116</name>
</gene>
<name>A0ABZ0NIY0_CERBT</name>
<dbReference type="Proteomes" id="UP001302367">
    <property type="component" value="Chromosome 3"/>
</dbReference>
<dbReference type="GeneID" id="90644061"/>
<evidence type="ECO:0000313" key="2">
    <source>
        <dbReference type="Proteomes" id="UP001302367"/>
    </source>
</evidence>
<keyword evidence="2" id="KW-1185">Reference proteome</keyword>